<name>A0A1D1ZRQ8_AUXPR</name>
<keyword evidence="2 4" id="KW-0813">Transport</keyword>
<feature type="non-terminal residue" evidence="7">
    <location>
        <position position="604"/>
    </location>
</feature>
<evidence type="ECO:0000256" key="4">
    <source>
        <dbReference type="RuleBase" id="RU365069"/>
    </source>
</evidence>
<evidence type="ECO:0000259" key="6">
    <source>
        <dbReference type="Pfam" id="PF15469"/>
    </source>
</evidence>
<comment type="similarity">
    <text evidence="1 4">Belongs to the SEC5 family.</text>
</comment>
<comment type="subunit">
    <text evidence="4">Component of the exocyst complex.</text>
</comment>
<dbReference type="GO" id="GO:0006893">
    <property type="term" value="P:Golgi to plasma membrane transport"/>
    <property type="evidence" value="ECO:0007669"/>
    <property type="project" value="UniProtKB-UniRule"/>
</dbReference>
<dbReference type="PANTHER" id="PTHR13043:SF1">
    <property type="entry name" value="EXOCYST COMPLEX COMPONENT 2"/>
    <property type="match status" value="1"/>
</dbReference>
<evidence type="ECO:0000256" key="5">
    <source>
        <dbReference type="SAM" id="MobiDB-lite"/>
    </source>
</evidence>
<dbReference type="InterPro" id="IPR039481">
    <property type="entry name" value="EXOC2/Sec5_N_dom"/>
</dbReference>
<proteinExistence type="inferred from homology"/>
<feature type="region of interest" description="Disordered" evidence="5">
    <location>
        <begin position="1"/>
        <end position="48"/>
    </location>
</feature>
<dbReference type="Pfam" id="PF15469">
    <property type="entry name" value="Sec5"/>
    <property type="match status" value="1"/>
</dbReference>
<evidence type="ECO:0000256" key="3">
    <source>
        <dbReference type="ARBA" id="ARBA00022483"/>
    </source>
</evidence>
<accession>A0A1D1ZRQ8</accession>
<comment type="function">
    <text evidence="4">Component of the exocyst complex involved in the docking of exocytic vesicles with fusion sites on the plasma membrane.</text>
</comment>
<keyword evidence="3 4" id="KW-0268">Exocytosis</keyword>
<dbReference type="GO" id="GO:0015031">
    <property type="term" value="P:protein transport"/>
    <property type="evidence" value="ECO:0007669"/>
    <property type="project" value="UniProtKB-KW"/>
</dbReference>
<dbReference type="InterPro" id="IPR029175">
    <property type="entry name" value="EXOC2/Sec5"/>
</dbReference>
<dbReference type="PANTHER" id="PTHR13043">
    <property type="entry name" value="EXOCYST COMPLEX COMPONENT SEC5"/>
    <property type="match status" value="1"/>
</dbReference>
<feature type="region of interest" description="Disordered" evidence="5">
    <location>
        <begin position="434"/>
        <end position="460"/>
    </location>
</feature>
<dbReference type="AlphaFoldDB" id="A0A1D1ZRQ8"/>
<feature type="compositionally biased region" description="Low complexity" evidence="5">
    <location>
        <begin position="439"/>
        <end position="460"/>
    </location>
</feature>
<evidence type="ECO:0000256" key="1">
    <source>
        <dbReference type="ARBA" id="ARBA00010578"/>
    </source>
</evidence>
<protein>
    <recommendedName>
        <fullName evidence="4">Exocyst complex component SEC5</fullName>
    </recommendedName>
</protein>
<feature type="compositionally biased region" description="Polar residues" evidence="5">
    <location>
        <begin position="30"/>
        <end position="48"/>
    </location>
</feature>
<keyword evidence="4" id="KW-0653">Protein transport</keyword>
<organism evidence="7">
    <name type="scientific">Auxenochlorella protothecoides</name>
    <name type="common">Green microalga</name>
    <name type="synonym">Chlorella protothecoides</name>
    <dbReference type="NCBI Taxonomy" id="3075"/>
    <lineage>
        <taxon>Eukaryota</taxon>
        <taxon>Viridiplantae</taxon>
        <taxon>Chlorophyta</taxon>
        <taxon>core chlorophytes</taxon>
        <taxon>Trebouxiophyceae</taxon>
        <taxon>Chlorellales</taxon>
        <taxon>Chlorellaceae</taxon>
        <taxon>Auxenochlorella</taxon>
    </lineage>
</organism>
<evidence type="ECO:0000256" key="2">
    <source>
        <dbReference type="ARBA" id="ARBA00022448"/>
    </source>
</evidence>
<sequence length="604" mass="61437">MASEEDGDDISLLSDSDTEAEPAPVATRSYAPSKSQIQPGSQGPTLWSEVNTEALQQLAASIVAVSLPAGDDAALGQALPPATPAHQPVLGGYEEREARPRDPLGLVQLDAALRAALDGEGAGTALPRQVSAVARAAAADDGPSPYERLLVTGPHFDPGLYLATIHKDTTLAGLQMGMRTLQAQLEEHSAALRGLVRDNFGRFISSKSTIDDIQARLRRIEAGGAASGAPSAAVLAGVSRARAAAARAFDGTHARAQRAERIRTVLGLLGRYEAWVGLPGRLRAAAAAGARGRVAAEYARARGMLDQAGREEEGAGAWGLLSAEVDKAAGEAAAQLLVTVECGGVDPEEVLDAMRSLLALEAAGVPAAQGCDPGGLFVKSQEGQVGAMLEAQRTQRDAMLHAAEQQAALQRELEEEATAFASLGIPRKAHARRLSMSVADDTAPPGPGAAAADPGPGQDARPAAVAHVVELTRALLSWLPGFVAVAGPGLSGLADELAEGAAPARARLAAAADAGAALVASTVSTYSEAVHAVLDPDPSLGAAVLDELAEACEALEGVAGGAGLPTLRALASHAALSTLRCLERDLHAEGEALAAALLAPRDGG</sequence>
<reference evidence="7" key="1">
    <citation type="submission" date="2015-08" db="EMBL/GenBank/DDBJ databases">
        <authorList>
            <person name="Babu N.S."/>
            <person name="Beckwith C.J."/>
            <person name="Beseler K.G."/>
            <person name="Brison A."/>
            <person name="Carone J.V."/>
            <person name="Caskin T.P."/>
            <person name="Diamond M."/>
            <person name="Durham M.E."/>
            <person name="Foxe J.M."/>
            <person name="Go M."/>
            <person name="Henderson B.A."/>
            <person name="Jones I.B."/>
            <person name="McGettigan J.A."/>
            <person name="Micheletti S.J."/>
            <person name="Nasrallah M.E."/>
            <person name="Ortiz D."/>
            <person name="Piller C.R."/>
            <person name="Privatt S.R."/>
            <person name="Schneider S.L."/>
            <person name="Sharp S."/>
            <person name="Smith T.C."/>
            <person name="Stanton J.D."/>
            <person name="Ullery H.E."/>
            <person name="Wilson R.J."/>
            <person name="Serrano M.G."/>
            <person name="Buck G."/>
            <person name="Lee V."/>
            <person name="Wang Y."/>
            <person name="Carvalho R."/>
            <person name="Voegtly L."/>
            <person name="Shi R."/>
            <person name="Duckworth R."/>
            <person name="Johnson A."/>
            <person name="Loviza R."/>
            <person name="Walstead R."/>
            <person name="Shah Z."/>
            <person name="Kiflezghi M."/>
            <person name="Wade K."/>
            <person name="Ball S.L."/>
            <person name="Bradley K.W."/>
            <person name="Asai D.J."/>
            <person name="Bowman C.A."/>
            <person name="Russell D.A."/>
            <person name="Pope W.H."/>
            <person name="Jacobs-Sera D."/>
            <person name="Hendrix R.W."/>
            <person name="Hatfull G.F."/>
        </authorList>
    </citation>
    <scope>NUCLEOTIDE SEQUENCE</scope>
</reference>
<gene>
    <name evidence="7" type="ORF">g.27611</name>
</gene>
<feature type="domain" description="Exocyst complex component EXOC2/Sec5 N-terminal" evidence="6">
    <location>
        <begin position="146"/>
        <end position="483"/>
    </location>
</feature>
<dbReference type="EMBL" id="GDKF01008976">
    <property type="protein sequence ID" value="JAT69646.1"/>
    <property type="molecule type" value="Transcribed_RNA"/>
</dbReference>
<evidence type="ECO:0000313" key="7">
    <source>
        <dbReference type="EMBL" id="JAT69646.1"/>
    </source>
</evidence>
<dbReference type="GO" id="GO:0000145">
    <property type="term" value="C:exocyst"/>
    <property type="evidence" value="ECO:0007669"/>
    <property type="project" value="UniProtKB-UniRule"/>
</dbReference>
<dbReference type="GO" id="GO:0006887">
    <property type="term" value="P:exocytosis"/>
    <property type="evidence" value="ECO:0007669"/>
    <property type="project" value="UniProtKB-KW"/>
</dbReference>